<dbReference type="AlphaFoldDB" id="H0R1H7"/>
<evidence type="ECO:0000256" key="1">
    <source>
        <dbReference type="SAM" id="Phobius"/>
    </source>
</evidence>
<dbReference type="InterPro" id="IPR038972">
    <property type="entry name" value="YiaA-like"/>
</dbReference>
<comment type="caution">
    <text evidence="3">The sequence shown here is derived from an EMBL/GenBank/DDBJ whole genome shotgun (WGS) entry which is preliminary data.</text>
</comment>
<feature type="transmembrane region" description="Helical" evidence="1">
    <location>
        <begin position="16"/>
        <end position="42"/>
    </location>
</feature>
<keyword evidence="4" id="KW-1185">Reference proteome</keyword>
<feature type="domain" description="YiaAB two helix" evidence="2">
    <location>
        <begin position="18"/>
        <end position="70"/>
    </location>
</feature>
<proteinExistence type="predicted"/>
<dbReference type="Proteomes" id="UP000035034">
    <property type="component" value="Unassembled WGS sequence"/>
</dbReference>
<dbReference type="PANTHER" id="PTHR37290:SF1">
    <property type="entry name" value="INNER MEMBRANE PROTEIN YIAA"/>
    <property type="match status" value="1"/>
</dbReference>
<dbReference type="GO" id="GO:0006974">
    <property type="term" value="P:DNA damage response"/>
    <property type="evidence" value="ECO:0007669"/>
    <property type="project" value="TreeGrafter"/>
</dbReference>
<organism evidence="3 4">
    <name type="scientific">Gordonia effusa NBRC 100432</name>
    <dbReference type="NCBI Taxonomy" id="1077974"/>
    <lineage>
        <taxon>Bacteria</taxon>
        <taxon>Bacillati</taxon>
        <taxon>Actinomycetota</taxon>
        <taxon>Actinomycetes</taxon>
        <taxon>Mycobacteriales</taxon>
        <taxon>Gordoniaceae</taxon>
        <taxon>Gordonia</taxon>
    </lineage>
</organism>
<dbReference type="eggNOG" id="COG4298">
    <property type="taxonomic scope" value="Bacteria"/>
</dbReference>
<keyword evidence="1" id="KW-0812">Transmembrane</keyword>
<dbReference type="Pfam" id="PF05360">
    <property type="entry name" value="YiaAB"/>
    <property type="match status" value="1"/>
</dbReference>
<dbReference type="EMBL" id="BAEH01000070">
    <property type="protein sequence ID" value="GAB18928.1"/>
    <property type="molecule type" value="Genomic_DNA"/>
</dbReference>
<dbReference type="STRING" id="1077974.GOEFS_070_00120"/>
<keyword evidence="1" id="KW-0472">Membrane</keyword>
<gene>
    <name evidence="3" type="ORF">GOEFS_070_00120</name>
</gene>
<evidence type="ECO:0000259" key="2">
    <source>
        <dbReference type="Pfam" id="PF05360"/>
    </source>
</evidence>
<keyword evidence="1" id="KW-1133">Transmembrane helix</keyword>
<dbReference type="PANTHER" id="PTHR37290">
    <property type="entry name" value="INNER MEMBRANE PROTEIN YIAA-RELATED"/>
    <property type="match status" value="1"/>
</dbReference>
<sequence>MLMHMDTRTIPQSTTAAFFIQSVIAFGASLAAAIVGMLYLPMDPWQRGFIGITILFLTSSTFTLSKVVRDRQEQAQVMARIDEARVERLIADHDPYTHNKTNAA</sequence>
<evidence type="ECO:0000313" key="3">
    <source>
        <dbReference type="EMBL" id="GAB18928.1"/>
    </source>
</evidence>
<protein>
    <recommendedName>
        <fullName evidence="2">YiaAB two helix domain-containing protein</fullName>
    </recommendedName>
</protein>
<dbReference type="GO" id="GO:0005886">
    <property type="term" value="C:plasma membrane"/>
    <property type="evidence" value="ECO:0007669"/>
    <property type="project" value="TreeGrafter"/>
</dbReference>
<feature type="transmembrane region" description="Helical" evidence="1">
    <location>
        <begin position="48"/>
        <end position="68"/>
    </location>
</feature>
<dbReference type="InterPro" id="IPR008024">
    <property type="entry name" value="YiaAB"/>
</dbReference>
<evidence type="ECO:0000313" key="4">
    <source>
        <dbReference type="Proteomes" id="UP000035034"/>
    </source>
</evidence>
<name>H0R1H7_9ACTN</name>
<reference evidence="3 4" key="1">
    <citation type="submission" date="2011-12" db="EMBL/GenBank/DDBJ databases">
        <title>Whole genome shotgun sequence of Gordonia effusa NBRC 100432.</title>
        <authorList>
            <person name="Yoshida I."/>
            <person name="Takarada H."/>
            <person name="Hosoyama A."/>
            <person name="Tsuchikane K."/>
            <person name="Katsumata H."/>
            <person name="Yamazaki S."/>
            <person name="Fujita N."/>
        </authorList>
    </citation>
    <scope>NUCLEOTIDE SEQUENCE [LARGE SCALE GENOMIC DNA]</scope>
    <source>
        <strain evidence="3 4">NBRC 100432</strain>
    </source>
</reference>
<accession>H0R1H7</accession>